<feature type="coiled-coil region" evidence="1">
    <location>
        <begin position="337"/>
        <end position="389"/>
    </location>
</feature>
<feature type="domain" description="Ubiquitin-like" evidence="3">
    <location>
        <begin position="104"/>
        <end position="155"/>
    </location>
</feature>
<feature type="non-terminal residue" evidence="5">
    <location>
        <position position="426"/>
    </location>
</feature>
<dbReference type="InterPro" id="IPR022617">
    <property type="entry name" value="Rad60/SUMO-like_dom"/>
</dbReference>
<evidence type="ECO:0000313" key="6">
    <source>
        <dbReference type="Proteomes" id="UP000030764"/>
    </source>
</evidence>
<dbReference type="Gene3D" id="3.10.20.90">
    <property type="entry name" value="Phosphatidylinositol 3-kinase Catalytic Subunit, Chain A, domain 1"/>
    <property type="match status" value="1"/>
</dbReference>
<reference evidence="5 6" key="1">
    <citation type="journal article" date="2014" name="Nat. Genet.">
        <title>Genome and transcriptome of the porcine whipworm Trichuris suis.</title>
        <authorList>
            <person name="Jex A.R."/>
            <person name="Nejsum P."/>
            <person name="Schwarz E.M."/>
            <person name="Hu L."/>
            <person name="Young N.D."/>
            <person name="Hall R.S."/>
            <person name="Korhonen P.K."/>
            <person name="Liao S."/>
            <person name="Thamsborg S."/>
            <person name="Xia J."/>
            <person name="Xu P."/>
            <person name="Wang S."/>
            <person name="Scheerlinck J.P."/>
            <person name="Hofmann A."/>
            <person name="Sternberg P.W."/>
            <person name="Wang J."/>
            <person name="Gasser R.B."/>
        </authorList>
    </citation>
    <scope>NUCLEOTIDE SEQUENCE [LARGE SCALE GENOMIC DNA]</scope>
    <source>
        <strain evidence="5">DCEP-RM93M</strain>
    </source>
</reference>
<dbReference type="AlphaFoldDB" id="A0A085MAK3"/>
<dbReference type="Proteomes" id="UP000030764">
    <property type="component" value="Unassembled WGS sequence"/>
</dbReference>
<protein>
    <recommendedName>
        <fullName evidence="7">Rad60/SUMO-like domain-containing protein</fullName>
    </recommendedName>
</protein>
<organism evidence="5 6">
    <name type="scientific">Trichuris suis</name>
    <name type="common">pig whipworm</name>
    <dbReference type="NCBI Taxonomy" id="68888"/>
    <lineage>
        <taxon>Eukaryota</taxon>
        <taxon>Metazoa</taxon>
        <taxon>Ecdysozoa</taxon>
        <taxon>Nematoda</taxon>
        <taxon>Enoplea</taxon>
        <taxon>Dorylaimia</taxon>
        <taxon>Trichinellida</taxon>
        <taxon>Trichuridae</taxon>
        <taxon>Trichuris</taxon>
    </lineage>
</organism>
<evidence type="ECO:0008006" key="7">
    <source>
        <dbReference type="Google" id="ProtNLM"/>
    </source>
</evidence>
<feature type="domain" description="Rad60/SUMO-like" evidence="4">
    <location>
        <begin position="183"/>
        <end position="245"/>
    </location>
</feature>
<dbReference type="InterPro" id="IPR029071">
    <property type="entry name" value="Ubiquitin-like_domsf"/>
</dbReference>
<evidence type="ECO:0000313" key="5">
    <source>
        <dbReference type="EMBL" id="KFD54249.1"/>
    </source>
</evidence>
<evidence type="ECO:0000256" key="1">
    <source>
        <dbReference type="SAM" id="Coils"/>
    </source>
</evidence>
<dbReference type="SUPFAM" id="SSF54236">
    <property type="entry name" value="Ubiquitin-like"/>
    <property type="match status" value="2"/>
</dbReference>
<name>A0A085MAK3_9BILA</name>
<evidence type="ECO:0000256" key="2">
    <source>
        <dbReference type="SAM" id="MobiDB-lite"/>
    </source>
</evidence>
<feature type="region of interest" description="Disordered" evidence="2">
    <location>
        <begin position="44"/>
        <end position="75"/>
    </location>
</feature>
<feature type="compositionally biased region" description="Basic and acidic residues" evidence="2">
    <location>
        <begin position="60"/>
        <end position="75"/>
    </location>
</feature>
<evidence type="ECO:0000259" key="4">
    <source>
        <dbReference type="Pfam" id="PF11976"/>
    </source>
</evidence>
<dbReference type="EMBL" id="KL363209">
    <property type="protein sequence ID" value="KFD54249.1"/>
    <property type="molecule type" value="Genomic_DNA"/>
</dbReference>
<accession>A0A085MAK3</accession>
<keyword evidence="1" id="KW-0175">Coiled coil</keyword>
<keyword evidence="6" id="KW-1185">Reference proteome</keyword>
<dbReference type="CDD" id="cd01763">
    <property type="entry name" value="Ubl_SUMO_like"/>
    <property type="match status" value="1"/>
</dbReference>
<gene>
    <name evidence="5" type="ORF">M513_04791</name>
</gene>
<dbReference type="Pfam" id="PF00240">
    <property type="entry name" value="ubiquitin"/>
    <property type="match status" value="1"/>
</dbReference>
<dbReference type="InterPro" id="IPR000626">
    <property type="entry name" value="Ubiquitin-like_dom"/>
</dbReference>
<sequence>MNSGNMSSRLDSSSDEEEDYPIYSRVAEALAANRLKVARENAARRLNREVGATTTSSSGEKPERKKERNEPTNCHEEDDIICISPEPEKKSLSLVIVYGLCEGKGRLFTFNISRTESLNVLKHYVANEVDAPACSVRLRLHGKLLYGWESLEQIEAGKTACIEFEIDELIKEAMQNIFKLKFVFQKRPAVVLYVDKTAEFSAVIGELCDRLRADSSKFAVFFDGQRICETDTPFSLGMENGDVVDWRSIVFLPILRNSRRRLNWSSPKQFVTTGKKCSDAMKKQQEWVSAIVKQKRALESRVASTDSVTFELNEIEERFAKQEKIFNEVKLWYVDQLAEKEEKMQSLKRKCDESVANEQNAKQAMQLELDEIKRQRDEALEKKDRLKVLVGSLTDRLRTVELEHQSSEAQWQEKFEHLRMNTEKNE</sequence>
<evidence type="ECO:0000259" key="3">
    <source>
        <dbReference type="Pfam" id="PF00240"/>
    </source>
</evidence>
<proteinExistence type="predicted"/>
<dbReference type="Pfam" id="PF11976">
    <property type="entry name" value="Rad60-SLD"/>
    <property type="match status" value="1"/>
</dbReference>